<dbReference type="RefSeq" id="WP_151005663.1">
    <property type="nucleotide sequence ID" value="NZ_BPQY01000056.1"/>
</dbReference>
<keyword evidence="2" id="KW-1185">Reference proteome</keyword>
<accession>A0A6L3SNI8</accession>
<organism evidence="1 2">
    <name type="scientific">Methylobacterium soli</name>
    <dbReference type="NCBI Taxonomy" id="553447"/>
    <lineage>
        <taxon>Bacteria</taxon>
        <taxon>Pseudomonadati</taxon>
        <taxon>Pseudomonadota</taxon>
        <taxon>Alphaproteobacteria</taxon>
        <taxon>Hyphomicrobiales</taxon>
        <taxon>Methylobacteriaceae</taxon>
        <taxon>Methylobacterium</taxon>
    </lineage>
</organism>
<gene>
    <name evidence="1" type="ORF">F6X53_31125</name>
</gene>
<name>A0A6L3SNI8_9HYPH</name>
<dbReference type="Proteomes" id="UP000474159">
    <property type="component" value="Unassembled WGS sequence"/>
</dbReference>
<dbReference type="AlphaFoldDB" id="A0A6L3SNI8"/>
<dbReference type="EMBL" id="VZZK01000078">
    <property type="protein sequence ID" value="KAB1069234.1"/>
    <property type="molecule type" value="Genomic_DNA"/>
</dbReference>
<evidence type="ECO:0000313" key="2">
    <source>
        <dbReference type="Proteomes" id="UP000474159"/>
    </source>
</evidence>
<sequence length="85" mass="9366">MSAPTETRQTAPSASDEAIEAAIRLVTETEQRWSEQIDRIAQLREQTDSAALAEVPLAKQVLREIETTLGLARAYRAILQSLSEA</sequence>
<comment type="caution">
    <text evidence="1">The sequence shown here is derived from an EMBL/GenBank/DDBJ whole genome shotgun (WGS) entry which is preliminary data.</text>
</comment>
<evidence type="ECO:0000313" key="1">
    <source>
        <dbReference type="EMBL" id="KAB1069234.1"/>
    </source>
</evidence>
<proteinExistence type="predicted"/>
<protein>
    <submittedName>
        <fullName evidence="1">Uncharacterized protein</fullName>
    </submittedName>
</protein>
<reference evidence="1 2" key="1">
    <citation type="submission" date="2019-09" db="EMBL/GenBank/DDBJ databases">
        <title>YIM 48816 draft genome.</title>
        <authorList>
            <person name="Jiang L."/>
        </authorList>
    </citation>
    <scope>NUCLEOTIDE SEQUENCE [LARGE SCALE GENOMIC DNA]</scope>
    <source>
        <strain evidence="1 2">YIM 48816</strain>
    </source>
</reference>